<proteinExistence type="predicted"/>
<organism evidence="1 2">
    <name type="scientific">Rhododendron molle</name>
    <name type="common">Chinese azalea</name>
    <name type="synonym">Azalea mollis</name>
    <dbReference type="NCBI Taxonomy" id="49168"/>
    <lineage>
        <taxon>Eukaryota</taxon>
        <taxon>Viridiplantae</taxon>
        <taxon>Streptophyta</taxon>
        <taxon>Embryophyta</taxon>
        <taxon>Tracheophyta</taxon>
        <taxon>Spermatophyta</taxon>
        <taxon>Magnoliopsida</taxon>
        <taxon>eudicotyledons</taxon>
        <taxon>Gunneridae</taxon>
        <taxon>Pentapetalae</taxon>
        <taxon>asterids</taxon>
        <taxon>Ericales</taxon>
        <taxon>Ericaceae</taxon>
        <taxon>Ericoideae</taxon>
        <taxon>Rhodoreae</taxon>
        <taxon>Rhododendron</taxon>
    </lineage>
</organism>
<evidence type="ECO:0000313" key="1">
    <source>
        <dbReference type="EMBL" id="KAI8571020.1"/>
    </source>
</evidence>
<gene>
    <name evidence="1" type="ORF">RHMOL_Rhmol01G0084200</name>
</gene>
<accession>A0ACC0PZV9</accession>
<name>A0ACC0PZV9_RHOML</name>
<keyword evidence="2" id="KW-1185">Reference proteome</keyword>
<dbReference type="EMBL" id="CM046388">
    <property type="protein sequence ID" value="KAI8571020.1"/>
    <property type="molecule type" value="Genomic_DNA"/>
</dbReference>
<sequence>MLMEKGRSECQLKIVRYRFPIPIPHSSSSSSSPSLSLPPPPLSLSNYSSSPFLTTPMVLCYVIAGQVTGEAGDNLGERTNFLRNNVAVLQRPPPSEPLVAATGSTRIARSGELSVPFRRQLLEMFLVDALSPRPRFLVFITKRSDKRNFETA</sequence>
<comment type="caution">
    <text evidence="1">The sequence shown here is derived from an EMBL/GenBank/DDBJ whole genome shotgun (WGS) entry which is preliminary data.</text>
</comment>
<evidence type="ECO:0000313" key="2">
    <source>
        <dbReference type="Proteomes" id="UP001062846"/>
    </source>
</evidence>
<protein>
    <submittedName>
        <fullName evidence="1">Uncharacterized protein</fullName>
    </submittedName>
</protein>
<reference evidence="1" key="1">
    <citation type="submission" date="2022-02" db="EMBL/GenBank/DDBJ databases">
        <title>Plant Genome Project.</title>
        <authorList>
            <person name="Zhang R.-G."/>
        </authorList>
    </citation>
    <scope>NUCLEOTIDE SEQUENCE</scope>
    <source>
        <strain evidence="1">AT1</strain>
    </source>
</reference>
<dbReference type="Proteomes" id="UP001062846">
    <property type="component" value="Chromosome 1"/>
</dbReference>